<name>X0SB92_9ZZZZ</name>
<feature type="non-terminal residue" evidence="3">
    <location>
        <position position="101"/>
    </location>
</feature>
<protein>
    <recommendedName>
        <fullName evidence="2">HNH nuclease domain-containing protein</fullName>
    </recommendedName>
</protein>
<proteinExistence type="predicted"/>
<dbReference type="CDD" id="cd00085">
    <property type="entry name" value="HNHc"/>
    <property type="match status" value="1"/>
</dbReference>
<dbReference type="SMART" id="SM00507">
    <property type="entry name" value="HNHc"/>
    <property type="match status" value="1"/>
</dbReference>
<accession>X0SB92</accession>
<reference evidence="3" key="1">
    <citation type="journal article" date="2014" name="Front. Microbiol.">
        <title>High frequency of phylogenetically diverse reductive dehalogenase-homologous genes in deep subseafloor sedimentary metagenomes.</title>
        <authorList>
            <person name="Kawai M."/>
            <person name="Futagami T."/>
            <person name="Toyoda A."/>
            <person name="Takaki Y."/>
            <person name="Nishi S."/>
            <person name="Hori S."/>
            <person name="Arai W."/>
            <person name="Tsubouchi T."/>
            <person name="Morono Y."/>
            <person name="Uchiyama I."/>
            <person name="Ito T."/>
            <person name="Fujiyama A."/>
            <person name="Inagaki F."/>
            <person name="Takami H."/>
        </authorList>
    </citation>
    <scope>NUCLEOTIDE SEQUENCE</scope>
    <source>
        <strain evidence="3">Expedition CK06-06</strain>
    </source>
</reference>
<dbReference type="GO" id="GO:0008270">
    <property type="term" value="F:zinc ion binding"/>
    <property type="evidence" value="ECO:0007669"/>
    <property type="project" value="InterPro"/>
</dbReference>
<gene>
    <name evidence="3" type="ORF">S01H1_16038</name>
</gene>
<dbReference type="InterPro" id="IPR052892">
    <property type="entry name" value="NA-targeting_endonuclease"/>
</dbReference>
<dbReference type="PANTHER" id="PTHR33877">
    <property type="entry name" value="SLL1193 PROTEIN"/>
    <property type="match status" value="1"/>
</dbReference>
<dbReference type="InterPro" id="IPR002711">
    <property type="entry name" value="HNH"/>
</dbReference>
<evidence type="ECO:0000313" key="3">
    <source>
        <dbReference type="EMBL" id="GAF78328.1"/>
    </source>
</evidence>
<feature type="region of interest" description="Disordered" evidence="1">
    <location>
        <begin position="72"/>
        <end position="101"/>
    </location>
</feature>
<dbReference type="GO" id="GO:0004519">
    <property type="term" value="F:endonuclease activity"/>
    <property type="evidence" value="ECO:0007669"/>
    <property type="project" value="InterPro"/>
</dbReference>
<comment type="caution">
    <text evidence="3">The sequence shown here is derived from an EMBL/GenBank/DDBJ whole genome shotgun (WGS) entry which is preliminary data.</text>
</comment>
<dbReference type="GO" id="GO:0003676">
    <property type="term" value="F:nucleic acid binding"/>
    <property type="evidence" value="ECO:0007669"/>
    <property type="project" value="InterPro"/>
</dbReference>
<sequence>MPVEPLNTHRWRKLRKAILNRDDHTCAWCGGVATEADHVIARAEGGDPFDPSNIVASCRGCNATRGGYTKARRRTAVARTGTGREYWPRTPGSDFKRQSTT</sequence>
<evidence type="ECO:0000259" key="2">
    <source>
        <dbReference type="SMART" id="SM00507"/>
    </source>
</evidence>
<feature type="domain" description="HNH nuclease" evidence="2">
    <location>
        <begin position="13"/>
        <end position="63"/>
    </location>
</feature>
<organism evidence="3">
    <name type="scientific">marine sediment metagenome</name>
    <dbReference type="NCBI Taxonomy" id="412755"/>
    <lineage>
        <taxon>unclassified sequences</taxon>
        <taxon>metagenomes</taxon>
        <taxon>ecological metagenomes</taxon>
    </lineage>
</organism>
<dbReference type="Pfam" id="PF01844">
    <property type="entry name" value="HNH"/>
    <property type="match status" value="1"/>
</dbReference>
<dbReference type="InterPro" id="IPR003615">
    <property type="entry name" value="HNH_nuc"/>
</dbReference>
<dbReference type="AlphaFoldDB" id="X0SB92"/>
<dbReference type="PANTHER" id="PTHR33877:SF2">
    <property type="entry name" value="OS07G0170200 PROTEIN"/>
    <property type="match status" value="1"/>
</dbReference>
<dbReference type="EMBL" id="BARS01008403">
    <property type="protein sequence ID" value="GAF78328.1"/>
    <property type="molecule type" value="Genomic_DNA"/>
</dbReference>
<evidence type="ECO:0000256" key="1">
    <source>
        <dbReference type="SAM" id="MobiDB-lite"/>
    </source>
</evidence>
<dbReference type="Gene3D" id="1.10.30.50">
    <property type="match status" value="1"/>
</dbReference>